<name>A0A6J7S7H8_9ZZZZ</name>
<protein>
    <submittedName>
        <fullName evidence="1">Unannotated protein</fullName>
    </submittedName>
</protein>
<proteinExistence type="predicted"/>
<evidence type="ECO:0000313" key="1">
    <source>
        <dbReference type="EMBL" id="CAB5037163.1"/>
    </source>
</evidence>
<accession>A0A6J7S7H8</accession>
<gene>
    <name evidence="1" type="ORF">UFOPK4237_00590</name>
</gene>
<reference evidence="1" key="1">
    <citation type="submission" date="2020-05" db="EMBL/GenBank/DDBJ databases">
        <authorList>
            <person name="Chiriac C."/>
            <person name="Salcher M."/>
            <person name="Ghai R."/>
            <person name="Kavagutti S V."/>
        </authorList>
    </citation>
    <scope>NUCLEOTIDE SEQUENCE</scope>
</reference>
<dbReference type="EMBL" id="CAFBPZ010000027">
    <property type="protein sequence ID" value="CAB5037163.1"/>
    <property type="molecule type" value="Genomic_DNA"/>
</dbReference>
<organism evidence="1">
    <name type="scientific">freshwater metagenome</name>
    <dbReference type="NCBI Taxonomy" id="449393"/>
    <lineage>
        <taxon>unclassified sequences</taxon>
        <taxon>metagenomes</taxon>
        <taxon>ecological metagenomes</taxon>
    </lineage>
</organism>
<dbReference type="AlphaFoldDB" id="A0A6J7S7H8"/>
<sequence>MAAPEGSPEIIMFLRHGEKPGESGAPHGVNKHGELDGHSLSVLGWTRAGALAGLFAHAPSAAHPHVVRPERILATRPTSEAKSKREVDTATPTAHRLGITLEDGHTHGNEIDLVEEVLGRPESTLIVWHHGTMAKIVRHFPVTNQDEIPHRWPDERFDLIWILVKEPSAVLAYRFISVPQLLLAHDLDER</sequence>